<name>A0A0C3NMP4_PISTI</name>
<proteinExistence type="predicted"/>
<dbReference type="HOGENOM" id="CLU_005726_7_0_1"/>
<dbReference type="AlphaFoldDB" id="A0A0C3NMP4"/>
<accession>A0A0C3NMP4</accession>
<dbReference type="Proteomes" id="UP000054217">
    <property type="component" value="Unassembled WGS sequence"/>
</dbReference>
<dbReference type="InParanoid" id="A0A0C3NMP4"/>
<reference evidence="1 2" key="1">
    <citation type="submission" date="2014-04" db="EMBL/GenBank/DDBJ databases">
        <authorList>
            <consortium name="DOE Joint Genome Institute"/>
            <person name="Kuo A."/>
            <person name="Kohler A."/>
            <person name="Costa M.D."/>
            <person name="Nagy L.G."/>
            <person name="Floudas D."/>
            <person name="Copeland A."/>
            <person name="Barry K.W."/>
            <person name="Cichocki N."/>
            <person name="Veneault-Fourrey C."/>
            <person name="LaButti K."/>
            <person name="Lindquist E.A."/>
            <person name="Lipzen A."/>
            <person name="Lundell T."/>
            <person name="Morin E."/>
            <person name="Murat C."/>
            <person name="Sun H."/>
            <person name="Tunlid A."/>
            <person name="Henrissat B."/>
            <person name="Grigoriev I.V."/>
            <person name="Hibbett D.S."/>
            <person name="Martin F."/>
            <person name="Nordberg H.P."/>
            <person name="Cantor M.N."/>
            <person name="Hua S.X."/>
        </authorList>
    </citation>
    <scope>NUCLEOTIDE SEQUENCE [LARGE SCALE GENOMIC DNA]</scope>
    <source>
        <strain evidence="1 2">Marx 270</strain>
    </source>
</reference>
<gene>
    <name evidence="1" type="ORF">M404DRAFT_32819</name>
</gene>
<organism evidence="1 2">
    <name type="scientific">Pisolithus tinctorius Marx 270</name>
    <dbReference type="NCBI Taxonomy" id="870435"/>
    <lineage>
        <taxon>Eukaryota</taxon>
        <taxon>Fungi</taxon>
        <taxon>Dikarya</taxon>
        <taxon>Basidiomycota</taxon>
        <taxon>Agaricomycotina</taxon>
        <taxon>Agaricomycetes</taxon>
        <taxon>Agaricomycetidae</taxon>
        <taxon>Boletales</taxon>
        <taxon>Sclerodermatineae</taxon>
        <taxon>Pisolithaceae</taxon>
        <taxon>Pisolithus</taxon>
    </lineage>
</organism>
<protein>
    <submittedName>
        <fullName evidence="1">Uncharacterized protein</fullName>
    </submittedName>
</protein>
<evidence type="ECO:0000313" key="2">
    <source>
        <dbReference type="Proteomes" id="UP000054217"/>
    </source>
</evidence>
<keyword evidence="2" id="KW-1185">Reference proteome</keyword>
<dbReference type="OrthoDB" id="10039611at2759"/>
<evidence type="ECO:0000313" key="1">
    <source>
        <dbReference type="EMBL" id="KIN96865.1"/>
    </source>
</evidence>
<sequence length="151" mass="16935">MVSDFVSADYGWLHSPDGKESSHVLFKAGKAHDGYSKNEDVLAQTEKAMDILQKTYPDDDHVFIFDNATTHLKRADNALSARKMPKNPSKTWGIWVNSKDHDSQAVHGVGGKSVREKIHMTDGQLPNGDTQPLYFLMGMRRLGGLRGWHRS</sequence>
<reference evidence="2" key="2">
    <citation type="submission" date="2015-01" db="EMBL/GenBank/DDBJ databases">
        <title>Evolutionary Origins and Diversification of the Mycorrhizal Mutualists.</title>
        <authorList>
            <consortium name="DOE Joint Genome Institute"/>
            <consortium name="Mycorrhizal Genomics Consortium"/>
            <person name="Kohler A."/>
            <person name="Kuo A."/>
            <person name="Nagy L.G."/>
            <person name="Floudas D."/>
            <person name="Copeland A."/>
            <person name="Barry K.W."/>
            <person name="Cichocki N."/>
            <person name="Veneault-Fourrey C."/>
            <person name="LaButti K."/>
            <person name="Lindquist E.A."/>
            <person name="Lipzen A."/>
            <person name="Lundell T."/>
            <person name="Morin E."/>
            <person name="Murat C."/>
            <person name="Riley R."/>
            <person name="Ohm R."/>
            <person name="Sun H."/>
            <person name="Tunlid A."/>
            <person name="Henrissat B."/>
            <person name="Grigoriev I.V."/>
            <person name="Hibbett D.S."/>
            <person name="Martin F."/>
        </authorList>
    </citation>
    <scope>NUCLEOTIDE SEQUENCE [LARGE SCALE GENOMIC DNA]</scope>
    <source>
        <strain evidence="2">Marx 270</strain>
    </source>
</reference>
<dbReference type="EMBL" id="KN832038">
    <property type="protein sequence ID" value="KIN96865.1"/>
    <property type="molecule type" value="Genomic_DNA"/>
</dbReference>